<keyword evidence="2" id="KW-1185">Reference proteome</keyword>
<dbReference type="RefSeq" id="WP_377196797.1">
    <property type="nucleotide sequence ID" value="NZ_JBHUHF010000001.1"/>
</dbReference>
<dbReference type="Proteomes" id="UP001597338">
    <property type="component" value="Unassembled WGS sequence"/>
</dbReference>
<dbReference type="EMBL" id="JBHUHF010000001">
    <property type="protein sequence ID" value="MFD2024874.1"/>
    <property type="molecule type" value="Genomic_DNA"/>
</dbReference>
<accession>A0ABW4V3H7</accession>
<evidence type="ECO:0000313" key="2">
    <source>
        <dbReference type="Proteomes" id="UP001597338"/>
    </source>
</evidence>
<gene>
    <name evidence="1" type="ORF">ACFSL2_05060</name>
</gene>
<proteinExistence type="predicted"/>
<protein>
    <submittedName>
        <fullName evidence="1">Uncharacterized protein</fullName>
    </submittedName>
</protein>
<sequence>MLSAVAEAGLDARDVSVVGDDDIRIARQAPRAAFEHGAAPRVSRWNAAGRAPVGMDVNLTSGNLV</sequence>
<organism evidence="1 2">
    <name type="scientific">Promicromonospora aerolata</name>
    <dbReference type="NCBI Taxonomy" id="195749"/>
    <lineage>
        <taxon>Bacteria</taxon>
        <taxon>Bacillati</taxon>
        <taxon>Actinomycetota</taxon>
        <taxon>Actinomycetes</taxon>
        <taxon>Micrococcales</taxon>
        <taxon>Promicromonosporaceae</taxon>
        <taxon>Promicromonospora</taxon>
    </lineage>
</organism>
<reference evidence="2" key="1">
    <citation type="journal article" date="2019" name="Int. J. Syst. Evol. Microbiol.">
        <title>The Global Catalogue of Microorganisms (GCM) 10K type strain sequencing project: providing services to taxonomists for standard genome sequencing and annotation.</title>
        <authorList>
            <consortium name="The Broad Institute Genomics Platform"/>
            <consortium name="The Broad Institute Genome Sequencing Center for Infectious Disease"/>
            <person name="Wu L."/>
            <person name="Ma J."/>
        </authorList>
    </citation>
    <scope>NUCLEOTIDE SEQUENCE [LARGE SCALE GENOMIC DNA]</scope>
    <source>
        <strain evidence="2">CCM 7043</strain>
    </source>
</reference>
<name>A0ABW4V3H7_9MICO</name>
<comment type="caution">
    <text evidence="1">The sequence shown here is derived from an EMBL/GenBank/DDBJ whole genome shotgun (WGS) entry which is preliminary data.</text>
</comment>
<evidence type="ECO:0000313" key="1">
    <source>
        <dbReference type="EMBL" id="MFD2024874.1"/>
    </source>
</evidence>